<keyword evidence="3" id="KW-1185">Reference proteome</keyword>
<evidence type="ECO:0000256" key="1">
    <source>
        <dbReference type="SAM" id="Coils"/>
    </source>
</evidence>
<sequence length="257" mass="29500">MEVLLKDERHRSTRFRSQAKLLEIDRDSLREDLEALTETFNTAKTGLMFKDGQIEQLEVAIDDCKVDWQRLNVRLLQRDSDVVTAEKAKADALELCMLHEQHADDARARLKTQEKHAADEQHRSYLRIRVAEEARKLFKQRLDDTQKELERVRAESEATRGVCEELALECGLKATDECQTYATLQLACCGSFICEPCAQAWNKNLGGDGQARISENPKLLRCFSRCSHGRHRTEMSVQEIRAEAVRLHRIGCACKTR</sequence>
<evidence type="ECO:0000313" key="2">
    <source>
        <dbReference type="EMBL" id="CAK0765682.1"/>
    </source>
</evidence>
<dbReference type="AlphaFoldDB" id="A0AAV1HZA7"/>
<keyword evidence="1" id="KW-0175">Coiled coil</keyword>
<feature type="coiled-coil region" evidence="1">
    <location>
        <begin position="103"/>
        <end position="159"/>
    </location>
</feature>
<evidence type="ECO:0008006" key="4">
    <source>
        <dbReference type="Google" id="ProtNLM"/>
    </source>
</evidence>
<evidence type="ECO:0000313" key="3">
    <source>
        <dbReference type="Proteomes" id="UP001314263"/>
    </source>
</evidence>
<comment type="caution">
    <text evidence="2">The sequence shown here is derived from an EMBL/GenBank/DDBJ whole genome shotgun (WGS) entry which is preliminary data.</text>
</comment>
<dbReference type="Proteomes" id="UP001314263">
    <property type="component" value="Unassembled WGS sequence"/>
</dbReference>
<gene>
    <name evidence="2" type="ORF">CVIRNUC_003282</name>
</gene>
<reference evidence="2 3" key="1">
    <citation type="submission" date="2023-10" db="EMBL/GenBank/DDBJ databases">
        <authorList>
            <person name="Maclean D."/>
            <person name="Macfadyen A."/>
        </authorList>
    </citation>
    <scope>NUCLEOTIDE SEQUENCE [LARGE SCALE GENOMIC DNA]</scope>
</reference>
<protein>
    <recommendedName>
        <fullName evidence="4">RING-type domain-containing protein</fullName>
    </recommendedName>
</protein>
<dbReference type="EMBL" id="CAUYUE010000004">
    <property type="protein sequence ID" value="CAK0765682.1"/>
    <property type="molecule type" value="Genomic_DNA"/>
</dbReference>
<name>A0AAV1HZA7_9CHLO</name>
<proteinExistence type="predicted"/>
<organism evidence="2 3">
    <name type="scientific">Coccomyxa viridis</name>
    <dbReference type="NCBI Taxonomy" id="1274662"/>
    <lineage>
        <taxon>Eukaryota</taxon>
        <taxon>Viridiplantae</taxon>
        <taxon>Chlorophyta</taxon>
        <taxon>core chlorophytes</taxon>
        <taxon>Trebouxiophyceae</taxon>
        <taxon>Trebouxiophyceae incertae sedis</taxon>
        <taxon>Coccomyxaceae</taxon>
        <taxon>Coccomyxa</taxon>
    </lineage>
</organism>
<accession>A0AAV1HZA7</accession>